<dbReference type="AlphaFoldDB" id="E4T7J6"/>
<dbReference type="KEGG" id="ppn:Palpr_2558"/>
<proteinExistence type="predicted"/>
<reference evidence="1 2" key="2">
    <citation type="journal article" date="2011" name="Stand. Genomic Sci.">
        <title>Complete genome sequence of Paludibacter propionicigenes type strain (WB4).</title>
        <authorList>
            <person name="Gronow S."/>
            <person name="Munk C."/>
            <person name="Lapidus A."/>
            <person name="Nolan M."/>
            <person name="Lucas S."/>
            <person name="Hammon N."/>
            <person name="Deshpande S."/>
            <person name="Cheng J.F."/>
            <person name="Tapia R."/>
            <person name="Han C."/>
            <person name="Goodwin L."/>
            <person name="Pitluck S."/>
            <person name="Liolios K."/>
            <person name="Ivanova N."/>
            <person name="Mavromatis K."/>
            <person name="Mikhailova N."/>
            <person name="Pati A."/>
            <person name="Chen A."/>
            <person name="Palaniappan K."/>
            <person name="Land M."/>
            <person name="Hauser L."/>
            <person name="Chang Y.J."/>
            <person name="Jeffries C.D."/>
            <person name="Brambilla E."/>
            <person name="Rohde M."/>
            <person name="Goker M."/>
            <person name="Detter J.C."/>
            <person name="Woyke T."/>
            <person name="Bristow J."/>
            <person name="Eisen J.A."/>
            <person name="Markowitz V."/>
            <person name="Hugenholtz P."/>
            <person name="Kyrpides N.C."/>
            <person name="Klenk H.P."/>
        </authorList>
    </citation>
    <scope>NUCLEOTIDE SEQUENCE [LARGE SCALE GENOMIC DNA]</scope>
    <source>
        <strain evidence="2">DSM 17365 / JCM 13257 / WB4</strain>
    </source>
</reference>
<evidence type="ECO:0000313" key="2">
    <source>
        <dbReference type="Proteomes" id="UP000008718"/>
    </source>
</evidence>
<dbReference type="eggNOG" id="COG3545">
    <property type="taxonomic scope" value="Bacteria"/>
</dbReference>
<protein>
    <recommendedName>
        <fullName evidence="3">Alpha/beta hydrolase</fullName>
    </recommendedName>
</protein>
<sequence>MTHYFIIPGYQGSGADHWQTWIESTQPNFHRIQQRDWDNPDIEEWADNIDKAIAGYDPESVVLVAHSLGCLTVAEWVKRYNRRVKAALLVAPPDVDVIREKVDDRLVRETPTQRIPFRTTLVASTNDPWMKIERAEYYARNWGSEFINIGEAGHINSLSGYGEWQQGLEILKKLG</sequence>
<evidence type="ECO:0000313" key="1">
    <source>
        <dbReference type="EMBL" id="ADQ80690.1"/>
    </source>
</evidence>
<dbReference type="OrthoDB" id="9804993at2"/>
<dbReference type="SUPFAM" id="SSF53474">
    <property type="entry name" value="alpha/beta-Hydrolases"/>
    <property type="match status" value="1"/>
</dbReference>
<keyword evidence="2" id="KW-1185">Reference proteome</keyword>
<dbReference type="EMBL" id="CP002345">
    <property type="protein sequence ID" value="ADQ80690.1"/>
    <property type="molecule type" value="Genomic_DNA"/>
</dbReference>
<dbReference type="STRING" id="694427.Palpr_2558"/>
<dbReference type="Gene3D" id="3.40.50.1820">
    <property type="entry name" value="alpha/beta hydrolase"/>
    <property type="match status" value="1"/>
</dbReference>
<name>E4T7J6_PALPW</name>
<dbReference type="Pfam" id="PF06821">
    <property type="entry name" value="Ser_hydrolase"/>
    <property type="match status" value="1"/>
</dbReference>
<accession>E4T7J6</accession>
<dbReference type="RefSeq" id="WP_013446059.1">
    <property type="nucleotide sequence ID" value="NC_014734.1"/>
</dbReference>
<dbReference type="HOGENOM" id="CLU_088863_2_2_10"/>
<dbReference type="InterPro" id="IPR029058">
    <property type="entry name" value="AB_hydrolase_fold"/>
</dbReference>
<organism evidence="1 2">
    <name type="scientific">Paludibacter propionicigenes (strain DSM 17365 / JCM 13257 / WB4)</name>
    <dbReference type="NCBI Taxonomy" id="694427"/>
    <lineage>
        <taxon>Bacteria</taxon>
        <taxon>Pseudomonadati</taxon>
        <taxon>Bacteroidota</taxon>
        <taxon>Bacteroidia</taxon>
        <taxon>Bacteroidales</taxon>
        <taxon>Paludibacteraceae</taxon>
        <taxon>Paludibacter</taxon>
    </lineage>
</organism>
<gene>
    <name evidence="1" type="ordered locus">Palpr_2558</name>
</gene>
<dbReference type="Proteomes" id="UP000008718">
    <property type="component" value="Chromosome"/>
</dbReference>
<evidence type="ECO:0008006" key="3">
    <source>
        <dbReference type="Google" id="ProtNLM"/>
    </source>
</evidence>
<dbReference type="GO" id="GO:0016787">
    <property type="term" value="F:hydrolase activity"/>
    <property type="evidence" value="ECO:0007669"/>
    <property type="project" value="InterPro"/>
</dbReference>
<dbReference type="InterPro" id="IPR010662">
    <property type="entry name" value="RBBP9/YdeN"/>
</dbReference>
<reference key="1">
    <citation type="submission" date="2010-11" db="EMBL/GenBank/DDBJ databases">
        <title>The complete genome of Paludibacter propionicigenes DSM 17365.</title>
        <authorList>
            <consortium name="US DOE Joint Genome Institute (JGI-PGF)"/>
            <person name="Lucas S."/>
            <person name="Copeland A."/>
            <person name="Lapidus A."/>
            <person name="Bruce D."/>
            <person name="Goodwin L."/>
            <person name="Pitluck S."/>
            <person name="Kyrpides N."/>
            <person name="Mavromatis K."/>
            <person name="Ivanova N."/>
            <person name="Munk A.C."/>
            <person name="Brettin T."/>
            <person name="Detter J.C."/>
            <person name="Han C."/>
            <person name="Tapia R."/>
            <person name="Land M."/>
            <person name="Hauser L."/>
            <person name="Markowitz V."/>
            <person name="Cheng J.-F."/>
            <person name="Hugenholtz P."/>
            <person name="Woyke T."/>
            <person name="Wu D."/>
            <person name="Gronow S."/>
            <person name="Wellnitz S."/>
            <person name="Brambilla E."/>
            <person name="Klenk H.-P."/>
            <person name="Eisen J.A."/>
        </authorList>
    </citation>
    <scope>NUCLEOTIDE SEQUENCE</scope>
    <source>
        <strain>WB4</strain>
    </source>
</reference>